<dbReference type="Pfam" id="PF13672">
    <property type="entry name" value="PP2C_2"/>
    <property type="match status" value="1"/>
</dbReference>
<comment type="caution">
    <text evidence="2">The sequence shown here is derived from an EMBL/GenBank/DDBJ whole genome shotgun (WGS) entry which is preliminary data.</text>
</comment>
<dbReference type="NCBIfam" id="NF033484">
    <property type="entry name" value="Stp1_PP2C_phos"/>
    <property type="match status" value="1"/>
</dbReference>
<proteinExistence type="predicted"/>
<dbReference type="PANTHER" id="PTHR13832">
    <property type="entry name" value="PROTEIN PHOSPHATASE 2C"/>
    <property type="match status" value="1"/>
</dbReference>
<dbReference type="InterPro" id="IPR015655">
    <property type="entry name" value="PP2C"/>
</dbReference>
<accession>A0ABS7DSL0</accession>
<dbReference type="PANTHER" id="PTHR13832:SF860">
    <property type="entry name" value="PROTEIN PHOSPHATASE PHPP"/>
    <property type="match status" value="1"/>
</dbReference>
<gene>
    <name evidence="2" type="ORF">J5W02_14430</name>
</gene>
<dbReference type="EMBL" id="JAGFNZ010000007">
    <property type="protein sequence ID" value="MBW7574007.1"/>
    <property type="molecule type" value="Genomic_DNA"/>
</dbReference>
<evidence type="ECO:0000313" key="3">
    <source>
        <dbReference type="Proteomes" id="UP000719942"/>
    </source>
</evidence>
<dbReference type="SMART" id="SM00332">
    <property type="entry name" value="PP2Cc"/>
    <property type="match status" value="1"/>
</dbReference>
<dbReference type="Gene3D" id="3.60.40.10">
    <property type="entry name" value="PPM-type phosphatase domain"/>
    <property type="match status" value="1"/>
</dbReference>
<dbReference type="CDD" id="cd00143">
    <property type="entry name" value="PP2Cc"/>
    <property type="match status" value="1"/>
</dbReference>
<protein>
    <submittedName>
        <fullName evidence="2">Stp1/IreP family PP2C-type Ser/Thr phosphatase</fullName>
    </submittedName>
</protein>
<dbReference type="SMART" id="SM00331">
    <property type="entry name" value="PP2C_SIG"/>
    <property type="match status" value="1"/>
</dbReference>
<dbReference type="SUPFAM" id="SSF81606">
    <property type="entry name" value="PP2C-like"/>
    <property type="match status" value="1"/>
</dbReference>
<feature type="domain" description="PPM-type phosphatase" evidence="1">
    <location>
        <begin position="2"/>
        <end position="242"/>
    </location>
</feature>
<name>A0ABS7DSL0_9FIRM</name>
<dbReference type="InterPro" id="IPR001932">
    <property type="entry name" value="PPM-type_phosphatase-like_dom"/>
</dbReference>
<evidence type="ECO:0000259" key="1">
    <source>
        <dbReference type="PROSITE" id="PS51746"/>
    </source>
</evidence>
<dbReference type="PROSITE" id="PS51746">
    <property type="entry name" value="PPM_2"/>
    <property type="match status" value="1"/>
</dbReference>
<dbReference type="InterPro" id="IPR036457">
    <property type="entry name" value="PPM-type-like_dom_sf"/>
</dbReference>
<evidence type="ECO:0000313" key="2">
    <source>
        <dbReference type="EMBL" id="MBW7574007.1"/>
    </source>
</evidence>
<reference evidence="2 3" key="1">
    <citation type="submission" date="2021-03" db="EMBL/GenBank/DDBJ databases">
        <title>Caproiciproducens sp. nov. isolated from feces of cow.</title>
        <authorList>
            <person name="Choi J.-Y."/>
        </authorList>
    </citation>
    <scope>NUCLEOTIDE SEQUENCE [LARGE SCALE GENOMIC DNA]</scope>
    <source>
        <strain evidence="2 3">AGMB10547</strain>
    </source>
</reference>
<sequence length="244" mass="26142">MKIFSKSDVGLVRQTNQDACKSGTFSENSAWAVVCDGMGGVNGGNIASEIAVDKISEGIVSSFQEEMTDGSVKDLMLTAIHSANLAIHDEAANHIQLAGMGTTVVAVIVSGGIAHIAHAGDSRAYLITQNDIRQLTTDHSMVQEMVNNGDITEQQAKIHPQKNIITRALGVESSIQIDYSEYEFYSGSMLLICTDGLTNYIDAKQIFELSKTMDADSLTDKLVTLAKDCGGGDNITVVIIENYC</sequence>
<organism evidence="2 3">
    <name type="scientific">Caproiciproducens faecalis</name>
    <dbReference type="NCBI Taxonomy" id="2820301"/>
    <lineage>
        <taxon>Bacteria</taxon>
        <taxon>Bacillati</taxon>
        <taxon>Bacillota</taxon>
        <taxon>Clostridia</taxon>
        <taxon>Eubacteriales</taxon>
        <taxon>Acutalibacteraceae</taxon>
        <taxon>Caproiciproducens</taxon>
    </lineage>
</organism>
<keyword evidence="3" id="KW-1185">Reference proteome</keyword>
<dbReference type="Proteomes" id="UP000719942">
    <property type="component" value="Unassembled WGS sequence"/>
</dbReference>